<gene>
    <name evidence="2" type="ORF">ACFSAH_15280</name>
</gene>
<keyword evidence="3" id="KW-1185">Reference proteome</keyword>
<organism evidence="2 3">
    <name type="scientific">Pseudopedobacter beijingensis</name>
    <dbReference type="NCBI Taxonomy" id="1207056"/>
    <lineage>
        <taxon>Bacteria</taxon>
        <taxon>Pseudomonadati</taxon>
        <taxon>Bacteroidota</taxon>
        <taxon>Sphingobacteriia</taxon>
        <taxon>Sphingobacteriales</taxon>
        <taxon>Sphingobacteriaceae</taxon>
        <taxon>Pseudopedobacter</taxon>
    </lineage>
</organism>
<dbReference type="EMBL" id="JBHUDG010000044">
    <property type="protein sequence ID" value="MFD1631238.1"/>
    <property type="molecule type" value="Genomic_DNA"/>
</dbReference>
<evidence type="ECO:0000313" key="3">
    <source>
        <dbReference type="Proteomes" id="UP001597118"/>
    </source>
</evidence>
<sequence length="322" mass="37315">MMKKNLTRTIVLLGSIILLSSWGFYAHKRIARLAVFTLPKDLIVFYKGNINTITERSVNPDKRRGIDPLEGQRHFLDADYYGENPFDSIPVKWKDAINKFSQDTLQTYGTVPWQIEKVYYQLVKAFAAKDSANIIRLSADLSHYIADAHVPLHTSMNYNGQLTNQIGIHAFWESRLPELFAKDYDYFVGPAKYIDNPLQEAWRIVKETYSLVPLTLKLEKETNGNFAPDKKYTYSQRNNKVIKQYSEEYSRKYHEVLNGMVEKQMRKAILATGSFWYSAWIDAGQPNLKAISRKDIPIAEQNEINKEEQLYLQGKVLGREDL</sequence>
<dbReference type="CDD" id="cd10981">
    <property type="entry name" value="ZnPC_S1P1"/>
    <property type="match status" value="1"/>
</dbReference>
<comment type="caution">
    <text evidence="2">The sequence shown here is derived from an EMBL/GenBank/DDBJ whole genome shotgun (WGS) entry which is preliminary data.</text>
</comment>
<dbReference type="Gene3D" id="1.10.575.10">
    <property type="entry name" value="P1 Nuclease"/>
    <property type="match status" value="1"/>
</dbReference>
<evidence type="ECO:0000313" key="2">
    <source>
        <dbReference type="EMBL" id="MFD1631238.1"/>
    </source>
</evidence>
<feature type="domain" description="Phospholipase C/D" evidence="1">
    <location>
        <begin position="27"/>
        <end position="187"/>
    </location>
</feature>
<dbReference type="InterPro" id="IPR029002">
    <property type="entry name" value="PLPC/GPLD1"/>
</dbReference>
<evidence type="ECO:0000259" key="1">
    <source>
        <dbReference type="Pfam" id="PF00882"/>
    </source>
</evidence>
<dbReference type="RefSeq" id="WP_379663607.1">
    <property type="nucleotide sequence ID" value="NZ_JBHUDG010000044.1"/>
</dbReference>
<proteinExistence type="predicted"/>
<dbReference type="SUPFAM" id="SSF48537">
    <property type="entry name" value="Phospholipase C/P1 nuclease"/>
    <property type="match status" value="1"/>
</dbReference>
<dbReference type="InterPro" id="IPR008947">
    <property type="entry name" value="PLipase_C/P1_nuclease_dom_sf"/>
</dbReference>
<accession>A0ABW4IG65</accession>
<name>A0ABW4IG65_9SPHI</name>
<protein>
    <submittedName>
        <fullName evidence="2">Zinc dependent phospholipase C family protein</fullName>
    </submittedName>
</protein>
<dbReference type="Proteomes" id="UP001597118">
    <property type="component" value="Unassembled WGS sequence"/>
</dbReference>
<reference evidence="3" key="1">
    <citation type="journal article" date="2019" name="Int. J. Syst. Evol. Microbiol.">
        <title>The Global Catalogue of Microorganisms (GCM) 10K type strain sequencing project: providing services to taxonomists for standard genome sequencing and annotation.</title>
        <authorList>
            <consortium name="The Broad Institute Genomics Platform"/>
            <consortium name="The Broad Institute Genome Sequencing Center for Infectious Disease"/>
            <person name="Wu L."/>
            <person name="Ma J."/>
        </authorList>
    </citation>
    <scope>NUCLEOTIDE SEQUENCE [LARGE SCALE GENOMIC DNA]</scope>
    <source>
        <strain evidence="3">CCUG 53762</strain>
    </source>
</reference>
<dbReference type="Pfam" id="PF00882">
    <property type="entry name" value="Zn_dep_PLPC"/>
    <property type="match status" value="1"/>
</dbReference>